<keyword evidence="3" id="KW-1185">Reference proteome</keyword>
<evidence type="ECO:0000313" key="2">
    <source>
        <dbReference type="EMBL" id="QEG08748.1"/>
    </source>
</evidence>
<protein>
    <submittedName>
        <fullName evidence="2">Uncharacterized protein</fullName>
    </submittedName>
</protein>
<gene>
    <name evidence="2" type="primary">4L372XY_033</name>
</gene>
<dbReference type="GeneID" id="55617204"/>
<evidence type="ECO:0000313" key="3">
    <source>
        <dbReference type="Proteomes" id="UP000325103"/>
    </source>
</evidence>
<dbReference type="RefSeq" id="YP_009846832.1">
    <property type="nucleotide sequence ID" value="NC_048772.1"/>
</dbReference>
<dbReference type="EMBL" id="MK813941">
    <property type="protein sequence ID" value="QEG08748.1"/>
    <property type="molecule type" value="Genomic_DNA"/>
</dbReference>
<dbReference type="KEGG" id="vg:55617204"/>
<accession>A0A5B9N3U2</accession>
<organism evidence="2 3">
    <name type="scientific">Aeromonas phage 4L372XY</name>
    <dbReference type="NCBI Taxonomy" id="2588520"/>
    <lineage>
        <taxon>Viruses</taxon>
        <taxon>Duplodnaviria</taxon>
        <taxon>Heunggongvirae</taxon>
        <taxon>Uroviricota</taxon>
        <taxon>Caudoviricetes</taxon>
        <taxon>Plateaulakevirus</taxon>
        <taxon>Plateaulakevirus pv4L372XY</taxon>
    </lineage>
</organism>
<reference evidence="2 3" key="1">
    <citation type="submission" date="2019-04" db="EMBL/GenBank/DDBJ databases">
        <title>Nine Novel Phages from a Plateau Lake in Southwest China Provide Insights into Aeromonas Phage Diversity.</title>
        <authorList>
            <person name="Xiao W."/>
            <person name="Bai M."/>
            <person name="Wang Y."/>
            <person name="Cui X."/>
        </authorList>
    </citation>
    <scope>NUCLEOTIDE SEQUENCE [LARGE SCALE GENOMIC DNA]</scope>
</reference>
<evidence type="ECO:0000256" key="1">
    <source>
        <dbReference type="SAM" id="MobiDB-lite"/>
    </source>
</evidence>
<proteinExistence type="predicted"/>
<dbReference type="Proteomes" id="UP000325103">
    <property type="component" value="Segment"/>
</dbReference>
<name>A0A5B9N3U2_9CAUD</name>
<sequence length="61" mass="7289">MQLILPRELYRWVVESCDGKQSAQTFIIKELENIMKTRSYNSRQNEDFNNGKPETKHRTTD</sequence>
<feature type="region of interest" description="Disordered" evidence="1">
    <location>
        <begin position="38"/>
        <end position="61"/>
    </location>
</feature>